<dbReference type="Pfam" id="PF24875">
    <property type="entry name" value="DUF7736"/>
    <property type="match status" value="1"/>
</dbReference>
<dbReference type="EMBL" id="VIVR01000001">
    <property type="protein sequence ID" value="TWE17090.1"/>
    <property type="molecule type" value="Genomic_DNA"/>
</dbReference>
<keyword evidence="3" id="KW-1185">Reference proteome</keyword>
<dbReference type="InterPro" id="IPR056638">
    <property type="entry name" value="DUF7736"/>
</dbReference>
<evidence type="ECO:0000313" key="2">
    <source>
        <dbReference type="EMBL" id="TWE17090.1"/>
    </source>
</evidence>
<evidence type="ECO:0000313" key="3">
    <source>
        <dbReference type="Proteomes" id="UP000318416"/>
    </source>
</evidence>
<dbReference type="OrthoDB" id="4329416at2"/>
<gene>
    <name evidence="2" type="ORF">FB465_2095</name>
</gene>
<dbReference type="Proteomes" id="UP000318416">
    <property type="component" value="Unassembled WGS sequence"/>
</dbReference>
<protein>
    <recommendedName>
        <fullName evidence="1">DUF7736 domain-containing protein</fullName>
    </recommendedName>
</protein>
<evidence type="ECO:0000259" key="1">
    <source>
        <dbReference type="Pfam" id="PF24875"/>
    </source>
</evidence>
<accession>A0A561ENA6</accession>
<dbReference type="AlphaFoldDB" id="A0A561ENA6"/>
<organism evidence="2 3">
    <name type="scientific">Kitasatospora atroaurantiaca</name>
    <dbReference type="NCBI Taxonomy" id="285545"/>
    <lineage>
        <taxon>Bacteria</taxon>
        <taxon>Bacillati</taxon>
        <taxon>Actinomycetota</taxon>
        <taxon>Actinomycetes</taxon>
        <taxon>Kitasatosporales</taxon>
        <taxon>Streptomycetaceae</taxon>
        <taxon>Kitasatospora</taxon>
    </lineage>
</organism>
<dbReference type="RefSeq" id="WP_145789652.1">
    <property type="nucleotide sequence ID" value="NZ_BAAABR010000089.1"/>
</dbReference>
<comment type="caution">
    <text evidence="2">The sequence shown here is derived from an EMBL/GenBank/DDBJ whole genome shotgun (WGS) entry which is preliminary data.</text>
</comment>
<proteinExistence type="predicted"/>
<reference evidence="2 3" key="1">
    <citation type="submission" date="2019-06" db="EMBL/GenBank/DDBJ databases">
        <title>Sequencing the genomes of 1000 actinobacteria strains.</title>
        <authorList>
            <person name="Klenk H.-P."/>
        </authorList>
    </citation>
    <scope>NUCLEOTIDE SEQUENCE [LARGE SCALE GENOMIC DNA]</scope>
    <source>
        <strain evidence="2 3">DSM 41649</strain>
    </source>
</reference>
<feature type="domain" description="DUF7736" evidence="1">
    <location>
        <begin position="6"/>
        <end position="64"/>
    </location>
</feature>
<sequence>MTTRVFPLADILSVTTEKLLSRRRMDGVADLLNWMTGDRLEIWQMLRASDECEAALVQQHPFLAGLKPPQAPDRAELYAWLVEAERVHGEQLEVAALTNWVSQDPAVELLDRIHLAKLAVQECP</sequence>
<name>A0A561ENA6_9ACTN</name>